<accession>A9PGM1</accession>
<reference evidence="1" key="1">
    <citation type="journal article" date="2008" name="BMC Genomics">
        <title>Analysis of 4,664 high-quality sequence-finished poplar full-length cDNA clones and their utility for the discovery of genes responding to insect feeding.</title>
        <authorList>
            <person name="Ralph S.G."/>
            <person name="Chun H.J."/>
            <person name="Cooper D."/>
            <person name="Kirkpatrick R."/>
            <person name="Kolosova N."/>
            <person name="Gunter L."/>
            <person name="Tuskan G.A."/>
            <person name="Douglas C.J."/>
            <person name="Holt R.A."/>
            <person name="Jones S.J."/>
            <person name="Marra M.A."/>
            <person name="Bohlmann J."/>
        </authorList>
    </citation>
    <scope>NUCLEOTIDE SEQUENCE</scope>
    <source>
        <tissue evidence="1">Young and mature leaves</tissue>
    </source>
</reference>
<organism evidence="1">
    <name type="scientific">Populus trichocarpa</name>
    <name type="common">Western balsam poplar</name>
    <name type="synonym">Populus balsamifera subsp. trichocarpa</name>
    <dbReference type="NCBI Taxonomy" id="3694"/>
    <lineage>
        <taxon>Eukaryota</taxon>
        <taxon>Viridiplantae</taxon>
        <taxon>Streptophyta</taxon>
        <taxon>Embryophyta</taxon>
        <taxon>Tracheophyta</taxon>
        <taxon>Spermatophyta</taxon>
        <taxon>Magnoliopsida</taxon>
        <taxon>eudicotyledons</taxon>
        <taxon>Gunneridae</taxon>
        <taxon>Pentapetalae</taxon>
        <taxon>rosids</taxon>
        <taxon>fabids</taxon>
        <taxon>Malpighiales</taxon>
        <taxon>Salicaceae</taxon>
        <taxon>Saliceae</taxon>
        <taxon>Populus</taxon>
    </lineage>
</organism>
<name>A9PGM1_POPTR</name>
<proteinExistence type="evidence at transcript level"/>
<dbReference type="AlphaFoldDB" id="A9PGM1"/>
<evidence type="ECO:0000313" key="1">
    <source>
        <dbReference type="EMBL" id="ABK95524.1"/>
    </source>
</evidence>
<protein>
    <submittedName>
        <fullName evidence="1">Uncharacterized protein</fullName>
    </submittedName>
</protein>
<dbReference type="EMBL" id="EF147511">
    <property type="protein sequence ID" value="ABK95524.1"/>
    <property type="molecule type" value="mRNA"/>
</dbReference>
<sequence>MILSKAVLSSGGLSTAFLPPSPYEHHPNISDPILVLNFLSQMYFVYA</sequence>